<protein>
    <submittedName>
        <fullName evidence="4">BHLH domain-containing protein</fullName>
    </submittedName>
</protein>
<keyword evidence="3" id="KW-1185">Reference proteome</keyword>
<dbReference type="AlphaFoldDB" id="A0A183FEZ3"/>
<evidence type="ECO:0000313" key="4">
    <source>
        <dbReference type="WBParaSite" id="HPBE_0000500601-mRNA-1"/>
    </source>
</evidence>
<reference evidence="2 3" key="1">
    <citation type="submission" date="2018-11" db="EMBL/GenBank/DDBJ databases">
        <authorList>
            <consortium name="Pathogen Informatics"/>
        </authorList>
    </citation>
    <scope>NUCLEOTIDE SEQUENCE [LARGE SCALE GENOMIC DNA]</scope>
</reference>
<sequence>MDWISLLMSRRVETRDVKVDMWPCVERNQSVLFMCKKPGHEIIPPAICSPSRGDADDDSTVKEKKTTAFTSSRANSRRRRRDEIGEAREAMLLSVSGLEKVPLIERTDGGAVHPTAECGERQELLQQQQQRRQERPGEQQLLPSLLSPPEAESECGTTDDGHVGFFRSRPTDQRTAGALNRCDKWKHFCA</sequence>
<dbReference type="Proteomes" id="UP000050761">
    <property type="component" value="Unassembled WGS sequence"/>
</dbReference>
<accession>A0A183FEZ3</accession>
<proteinExistence type="predicted"/>
<organism evidence="3 4">
    <name type="scientific">Heligmosomoides polygyrus</name>
    <name type="common">Parasitic roundworm</name>
    <dbReference type="NCBI Taxonomy" id="6339"/>
    <lineage>
        <taxon>Eukaryota</taxon>
        <taxon>Metazoa</taxon>
        <taxon>Ecdysozoa</taxon>
        <taxon>Nematoda</taxon>
        <taxon>Chromadorea</taxon>
        <taxon>Rhabditida</taxon>
        <taxon>Rhabditina</taxon>
        <taxon>Rhabditomorpha</taxon>
        <taxon>Strongyloidea</taxon>
        <taxon>Heligmosomidae</taxon>
        <taxon>Heligmosomoides</taxon>
    </lineage>
</organism>
<feature type="region of interest" description="Disordered" evidence="1">
    <location>
        <begin position="125"/>
        <end position="169"/>
    </location>
</feature>
<evidence type="ECO:0000313" key="3">
    <source>
        <dbReference type="Proteomes" id="UP000050761"/>
    </source>
</evidence>
<dbReference type="EMBL" id="UZAH01025396">
    <property type="protein sequence ID" value="VDO63096.1"/>
    <property type="molecule type" value="Genomic_DNA"/>
</dbReference>
<feature type="region of interest" description="Disordered" evidence="1">
    <location>
        <begin position="46"/>
        <end position="82"/>
    </location>
</feature>
<reference evidence="4" key="2">
    <citation type="submission" date="2019-09" db="UniProtKB">
        <authorList>
            <consortium name="WormBaseParasite"/>
        </authorList>
    </citation>
    <scope>IDENTIFICATION</scope>
</reference>
<dbReference type="WBParaSite" id="HPBE_0000500601-mRNA-1">
    <property type="protein sequence ID" value="HPBE_0000500601-mRNA-1"/>
    <property type="gene ID" value="HPBE_0000500601"/>
</dbReference>
<name>A0A183FEZ3_HELPZ</name>
<evidence type="ECO:0000313" key="2">
    <source>
        <dbReference type="EMBL" id="VDO63096.1"/>
    </source>
</evidence>
<feature type="compositionally biased region" description="Low complexity" evidence="1">
    <location>
        <begin position="138"/>
        <end position="150"/>
    </location>
</feature>
<gene>
    <name evidence="2" type="ORF">HPBE_LOCUS5007</name>
</gene>
<evidence type="ECO:0000256" key="1">
    <source>
        <dbReference type="SAM" id="MobiDB-lite"/>
    </source>
</evidence>
<accession>A0A3P7WQR7</accession>